<dbReference type="RefSeq" id="WP_034569934.1">
    <property type="nucleotide sequence ID" value="NZ_JRMP02000031.1"/>
</dbReference>
<reference evidence="3 4" key="2">
    <citation type="journal article" date="2016" name="Infect. Immun.">
        <title>Helicobacter saguini, a Novel Helicobacter Isolated from Cotton-Top Tamarins with Ulcerative Colitis, Has Proinflammatory Properties and Induces Typhlocolitis and Dysplasia in Gnotobiotic IL-10-/- Mice.</title>
        <authorList>
            <person name="Shen Z."/>
            <person name="Mannion A."/>
            <person name="Whary M.T."/>
            <person name="Muthupalani S."/>
            <person name="Sheh A."/>
            <person name="Feng Y."/>
            <person name="Gong G."/>
            <person name="Vandamme P."/>
            <person name="Holcombe H.R."/>
            <person name="Paster B.J."/>
            <person name="Fox J.G."/>
        </authorList>
    </citation>
    <scope>NUCLEOTIDE SEQUENCE [LARGE SCALE GENOMIC DNA]</scope>
    <source>
        <strain evidence="3 4">MIT 97-6194</strain>
    </source>
</reference>
<evidence type="ECO:0000256" key="1">
    <source>
        <dbReference type="SAM" id="Coils"/>
    </source>
</evidence>
<dbReference type="EMBL" id="JRMP02000031">
    <property type="protein sequence ID" value="TLD91633.1"/>
    <property type="molecule type" value="Genomic_DNA"/>
</dbReference>
<protein>
    <submittedName>
        <fullName evidence="3">Uncharacterized protein</fullName>
    </submittedName>
</protein>
<evidence type="ECO:0000313" key="4">
    <source>
        <dbReference type="Proteomes" id="UP000029714"/>
    </source>
</evidence>
<organism evidence="3 4">
    <name type="scientific">Helicobacter saguini</name>
    <dbReference type="NCBI Taxonomy" id="1548018"/>
    <lineage>
        <taxon>Bacteria</taxon>
        <taxon>Pseudomonadati</taxon>
        <taxon>Campylobacterota</taxon>
        <taxon>Epsilonproteobacteria</taxon>
        <taxon>Campylobacterales</taxon>
        <taxon>Helicobacteraceae</taxon>
        <taxon>Helicobacter</taxon>
    </lineage>
</organism>
<feature type="coiled-coil region" evidence="1">
    <location>
        <begin position="101"/>
        <end position="155"/>
    </location>
</feature>
<keyword evidence="4" id="KW-1185">Reference proteome</keyword>
<accession>A0A347VQ99</accession>
<dbReference type="Proteomes" id="UP000477070">
    <property type="component" value="Unassembled WGS sequence"/>
</dbReference>
<evidence type="ECO:0000313" key="5">
    <source>
        <dbReference type="Proteomes" id="UP000477070"/>
    </source>
</evidence>
<evidence type="ECO:0000313" key="2">
    <source>
        <dbReference type="EMBL" id="MWV70227.1"/>
    </source>
</evidence>
<reference evidence="2 5" key="4">
    <citation type="submission" date="2019-12" db="EMBL/GenBank/DDBJ databases">
        <title>Multi-Generational Helicobacter saguini Isolates.</title>
        <authorList>
            <person name="Mannion A."/>
            <person name="Shen Z."/>
            <person name="Fox J.G."/>
        </authorList>
    </citation>
    <scope>NUCLEOTIDE SEQUENCE [LARGE SCALE GENOMIC DNA]</scope>
    <source>
        <strain evidence="2">16-048</strain>
        <strain evidence="5">16-048 (F4)</strain>
    </source>
</reference>
<dbReference type="EMBL" id="QBIU01000002">
    <property type="protein sequence ID" value="MWV70227.1"/>
    <property type="molecule type" value="Genomic_DNA"/>
</dbReference>
<dbReference type="Proteomes" id="UP000029714">
    <property type="component" value="Unassembled WGS sequence"/>
</dbReference>
<dbReference type="AlphaFoldDB" id="A0A347VQ99"/>
<reference evidence="3" key="3">
    <citation type="submission" date="2018-04" db="EMBL/GenBank/DDBJ databases">
        <authorList>
            <person name="Sheh A."/>
            <person name="Shen Z."/>
            <person name="Mannion A.J."/>
            <person name="Fox J.G."/>
        </authorList>
    </citation>
    <scope>NUCLEOTIDE SEQUENCE</scope>
    <source>
        <strain evidence="3">MIT 97-6194</strain>
    </source>
</reference>
<comment type="caution">
    <text evidence="3">The sequence shown here is derived from an EMBL/GenBank/DDBJ whole genome shotgun (WGS) entry which is preliminary data.</text>
</comment>
<evidence type="ECO:0000313" key="3">
    <source>
        <dbReference type="EMBL" id="TLD91633.1"/>
    </source>
</evidence>
<proteinExistence type="predicted"/>
<keyword evidence="1" id="KW-0175">Coiled coil</keyword>
<reference evidence="3 4" key="1">
    <citation type="journal article" date="2014" name="Genome Announc.">
        <title>Draft genome sequences of eight enterohepatic helicobacter species isolated from both laboratory and wild rodents.</title>
        <authorList>
            <person name="Sheh A."/>
            <person name="Shen Z."/>
            <person name="Fox J.G."/>
        </authorList>
    </citation>
    <scope>NUCLEOTIDE SEQUENCE [LARGE SCALE GENOMIC DNA]</scope>
    <source>
        <strain evidence="3 4">MIT 97-6194</strain>
    </source>
</reference>
<sequence length="162" mass="18575">MRDNVIYGEFVKAALQDRLDLVRERGWEFATCDMEEYALELLAECGVDADDTPSGIIDNALINGCHGYLANYSGYENLQEAMEAYEKGELIYLNIPNESRARELIKQQETLQSQINDIENETFGEELTAEQEAELNELTAELKDVQEKLNDIYNESVYIKYL</sequence>
<gene>
    <name evidence="2" type="ORF">DCO61_09495</name>
    <name evidence="3" type="ORF">LS64_011615</name>
</gene>
<dbReference type="STRING" id="1548018.LS64_01980"/>
<name>A0A347VQ99_9HELI</name>